<dbReference type="STRING" id="294671.YLM1_0106"/>
<reference evidence="2" key="3">
    <citation type="submission" date="2016-10" db="EMBL/GenBank/DDBJ databases">
        <authorList>
            <person name="de Groot N.N."/>
        </authorList>
    </citation>
    <scope>NUCLEOTIDE SEQUENCE [LARGE SCALE GENOMIC DNA]</scope>
    <source>
        <strain evidence="2">DSM 16632</strain>
    </source>
</reference>
<dbReference type="Proteomes" id="UP000066376">
    <property type="component" value="Chromosome"/>
</dbReference>
<evidence type="ECO:0000313" key="3">
    <source>
        <dbReference type="Proteomes" id="UP000066376"/>
    </source>
</evidence>
<dbReference type="KEGG" id="mol:YLM1_0106"/>
<dbReference type="EMBL" id="FOTL01000018">
    <property type="protein sequence ID" value="SFL54547.1"/>
    <property type="molecule type" value="Genomic_DNA"/>
</dbReference>
<reference evidence="3" key="2">
    <citation type="submission" date="2016-02" db="EMBL/GenBank/DDBJ databases">
        <title>The draft genome sequence of the rumen methanogen Methanobrevibacter olleyae YLM1.</title>
        <authorList>
            <consortium name="New Zealand Agricultural Greenhouse Gas Research Centre/Pastoral Greenhouse Gas Research Consortium"/>
            <person name="Kelly W.J."/>
            <person name="Li D."/>
            <person name="Lambie S.C."/>
            <person name="Attwood G.T."/>
            <person name="Altermann E."/>
            <person name="Leahy S.C."/>
        </authorList>
    </citation>
    <scope>NUCLEOTIDE SEQUENCE [LARGE SCALE GENOMIC DNA]</scope>
    <source>
        <strain evidence="3">YLM1</strain>
    </source>
</reference>
<protein>
    <submittedName>
        <fullName evidence="1">Methanogeneis marker protein 8</fullName>
    </submittedName>
    <submittedName>
        <fullName evidence="2">Putative methanogenesis marker protein 8</fullName>
    </submittedName>
</protein>
<dbReference type="PATRIC" id="fig|294671.3.peg.105"/>
<evidence type="ECO:0000313" key="2">
    <source>
        <dbReference type="EMBL" id="SFL54547.1"/>
    </source>
</evidence>
<name>A0A126QXU6_METOL</name>
<proteinExistence type="predicted"/>
<dbReference type="Pfam" id="PF09872">
    <property type="entry name" value="DUF2099"/>
    <property type="match status" value="1"/>
</dbReference>
<organism evidence="1 3">
    <name type="scientific">Methanobrevibacter olleyae</name>
    <dbReference type="NCBI Taxonomy" id="294671"/>
    <lineage>
        <taxon>Archaea</taxon>
        <taxon>Methanobacteriati</taxon>
        <taxon>Methanobacteriota</taxon>
        <taxon>Methanomada group</taxon>
        <taxon>Methanobacteria</taxon>
        <taxon>Methanobacteriales</taxon>
        <taxon>Methanobacteriaceae</taxon>
        <taxon>Methanobrevibacter</taxon>
    </lineage>
</organism>
<dbReference type="InterPro" id="IPR009181">
    <property type="entry name" value="Methan_mark_8"/>
</dbReference>
<gene>
    <name evidence="2" type="ORF">SAMN02910297_01177</name>
    <name evidence="1" type="ORF">YLM1_0106</name>
</gene>
<dbReference type="GeneID" id="28488404"/>
<keyword evidence="3" id="KW-1185">Reference proteome</keyword>
<dbReference type="RefSeq" id="WP_067145276.1">
    <property type="nucleotide sequence ID" value="NZ_CP014265.1"/>
</dbReference>
<evidence type="ECO:0000313" key="1">
    <source>
        <dbReference type="EMBL" id="AMK14666.1"/>
    </source>
</evidence>
<sequence>MDKHVIEALGRAKITIQDGKVVDIGEPMIEYCPLFHKHRGIEKLTEDEIRNNIQFRIDDFGMCKSNRQLRLKDFLSFGISEILSTLLADEIIDCAVMVCEGCGTVIVSESDLAQGVGGRVSGLVETSPIPELISEFSPNHIVDGETAIIDQVEGFKLAVENGYKNIAVTIAFPEDGIIIRQLEKEYEDLNAYLFAVHTTGLSREESELIFDLSDVVTACANKHLRDIAYEEEIFSVGSSIPIYAGSEKGEEFIKLRLDKIGGPKKKTGNSKHPYPLI</sequence>
<dbReference type="PIRSF" id="PIRSF004929">
    <property type="entry name" value="UCP004929"/>
    <property type="match status" value="1"/>
</dbReference>
<dbReference type="OrthoDB" id="358516at2157"/>
<dbReference type="NCBIfam" id="TIGR03275">
    <property type="entry name" value="methan_mark_8"/>
    <property type="match status" value="1"/>
</dbReference>
<accession>A0A126QXU6</accession>
<dbReference type="AlphaFoldDB" id="A0A126QXU6"/>
<dbReference type="EMBL" id="CP014265">
    <property type="protein sequence ID" value="AMK14666.1"/>
    <property type="molecule type" value="Genomic_DNA"/>
</dbReference>
<dbReference type="Proteomes" id="UP000183442">
    <property type="component" value="Unassembled WGS sequence"/>
</dbReference>
<reference evidence="1 3" key="1">
    <citation type="journal article" date="2016" name="Genome Announc.">
        <title>Draft Genome Sequence of the Rumen Methanogen Methanobrevibacter olleyae YLM1.</title>
        <authorList>
            <person name="Kelly W.J."/>
            <person name="Li D."/>
            <person name="Lambie S.C."/>
            <person name="Cox F."/>
            <person name="Attwood G.T."/>
            <person name="Altermann E."/>
            <person name="Leahy S.C."/>
        </authorList>
    </citation>
    <scope>NUCLEOTIDE SEQUENCE [LARGE SCALE GENOMIC DNA]</scope>
    <source>
        <strain evidence="1 3">YLM1</strain>
    </source>
</reference>
<reference evidence="4" key="4">
    <citation type="submission" date="2016-10" db="EMBL/GenBank/DDBJ databases">
        <authorList>
            <person name="Varghese N."/>
        </authorList>
    </citation>
    <scope>NUCLEOTIDE SEQUENCE [LARGE SCALE GENOMIC DNA]</scope>
    <source>
        <strain evidence="4">DSM 16632</strain>
    </source>
</reference>
<evidence type="ECO:0000313" key="4">
    <source>
        <dbReference type="Proteomes" id="UP000183442"/>
    </source>
</evidence>